<sequence length="840" mass="94525">MISSLHGALLRTAGAQSLHYILDPGKHAVGQVRKDMNRLEDETKLSLREWLSRLERNRRFQENVAASRHWPATPGRYASFPEWMHSGLRTVLEKRGISELYSHQAEAVECIRNGRDVVLVTPTASGKTLCYNLPVLQKILENPETRALYLFPTKALAQDQMHEVSGLIQELKADIKTFTYDGDTPDDARQAIRRQGHVVVTNPDMLHAGILPHHTKWQKLFMNLRYVVIDELHVYRGIFGSHLANVIRRLVRICRFYGQDPVFVCCSATVANPREHAESILERDVHLIDSSGAPTSAKTFILYNPPIVNRELGIRQSALTPACHLAADLIRQGIQTIVFTTSRLNVEILTHYLKEQVNRGREIPVDDGVVTGYRGGYLPNLRRRIEAGLRSRSILGVVSTNALELGIDIGDLEACFMVGYPGSIASTWQQAGRAGRRQGESLALLIARSTPMDQFLAENPDYFFARSPEFCRINPDNLLILLHHIKSAAFELPFEQGERFGKEDLMELLAYLEEKGVLHREGRRWHWAAESYPADEISLRSINPENVVVIDATETGKPVVIAEVDWDSAFTAVHDEAIYMVESQQYHVDKLDLERKKAYVRKVDVDYYTDAMTYTHVRVIDEFQQKPSRRAFVEHGEVQVVRKVVGYKKIKFYTAENLGYGDVNLPEKDMHTTSYWFTLPRDLLRELPFTQAEILDGLSGLAYALHHLAAMILMADIRDIDRCIGDKSGDFFVSSGRSGRAVASTSSRKSAISDPQAPLRLDDFDPTLFLFDAYPGGIGFSQLLFEEHDRLLNVARQLIRGCPCTHGCPSCVGPTLEVGPSGKEAALAILGLISEEIPLH</sequence>
<proteinExistence type="predicted"/>
<dbReference type="GO" id="GO:0003676">
    <property type="term" value="F:nucleic acid binding"/>
    <property type="evidence" value="ECO:0007669"/>
    <property type="project" value="InterPro"/>
</dbReference>
<dbReference type="PROSITE" id="PS51194">
    <property type="entry name" value="HELICASE_CTER"/>
    <property type="match status" value="1"/>
</dbReference>
<dbReference type="InterPro" id="IPR018973">
    <property type="entry name" value="MZB"/>
</dbReference>
<accession>Q2LTH9</accession>
<gene>
    <name evidence="5" type="ORF">SYN_00383</name>
</gene>
<dbReference type="SUPFAM" id="SSF52540">
    <property type="entry name" value="P-loop containing nucleoside triphosphate hydrolases"/>
    <property type="match status" value="1"/>
</dbReference>
<dbReference type="InterPro" id="IPR027417">
    <property type="entry name" value="P-loop_NTPase"/>
</dbReference>
<evidence type="ECO:0000259" key="3">
    <source>
        <dbReference type="PROSITE" id="PS51192"/>
    </source>
</evidence>
<dbReference type="Pfam" id="PF00270">
    <property type="entry name" value="DEAD"/>
    <property type="match status" value="1"/>
</dbReference>
<dbReference type="PANTHER" id="PTHR47957">
    <property type="entry name" value="ATP-DEPENDENT HELICASE HRQ1"/>
    <property type="match status" value="1"/>
</dbReference>
<evidence type="ECO:0000259" key="4">
    <source>
        <dbReference type="PROSITE" id="PS51194"/>
    </source>
</evidence>
<dbReference type="AlphaFoldDB" id="Q2LTH9"/>
<feature type="domain" description="Helicase ATP-binding" evidence="3">
    <location>
        <begin position="108"/>
        <end position="288"/>
    </location>
</feature>
<dbReference type="EMBL" id="CP000252">
    <property type="protein sequence ID" value="ABC77390.1"/>
    <property type="molecule type" value="Genomic_DNA"/>
</dbReference>
<keyword evidence="6" id="KW-1185">Reference proteome</keyword>
<keyword evidence="2" id="KW-0067">ATP-binding</keyword>
<dbReference type="InterPro" id="IPR001650">
    <property type="entry name" value="Helicase_C-like"/>
</dbReference>
<feature type="domain" description="Helicase C-terminal" evidence="4">
    <location>
        <begin position="328"/>
        <end position="486"/>
    </location>
</feature>
<organism evidence="5 6">
    <name type="scientific">Syntrophus aciditrophicus (strain SB)</name>
    <dbReference type="NCBI Taxonomy" id="56780"/>
    <lineage>
        <taxon>Bacteria</taxon>
        <taxon>Pseudomonadati</taxon>
        <taxon>Thermodesulfobacteriota</taxon>
        <taxon>Syntrophia</taxon>
        <taxon>Syntrophales</taxon>
        <taxon>Syntrophaceae</taxon>
        <taxon>Syntrophus</taxon>
    </lineage>
</organism>
<dbReference type="SMART" id="SM00487">
    <property type="entry name" value="DEXDc"/>
    <property type="match status" value="1"/>
</dbReference>
<dbReference type="Pfam" id="PF09369">
    <property type="entry name" value="MZB"/>
    <property type="match status" value="1"/>
</dbReference>
<dbReference type="InterPro" id="IPR014001">
    <property type="entry name" value="Helicase_ATP-bd"/>
</dbReference>
<protein>
    <submittedName>
        <fullName evidence="5">Dead/deah box helicase</fullName>
    </submittedName>
</protein>
<keyword evidence="5" id="KW-0378">Hydrolase</keyword>
<evidence type="ECO:0000256" key="1">
    <source>
        <dbReference type="ARBA" id="ARBA00022741"/>
    </source>
</evidence>
<dbReference type="CDD" id="cd18797">
    <property type="entry name" value="SF2_C_Hrq"/>
    <property type="match status" value="1"/>
</dbReference>
<dbReference type="PANTHER" id="PTHR47957:SF3">
    <property type="entry name" value="ATP-DEPENDENT HELICASE HRQ1"/>
    <property type="match status" value="1"/>
</dbReference>
<dbReference type="Gene3D" id="3.40.50.300">
    <property type="entry name" value="P-loop containing nucleotide triphosphate hydrolases"/>
    <property type="match status" value="2"/>
</dbReference>
<dbReference type="CDD" id="cd17923">
    <property type="entry name" value="DEXHc_Hrq1-like"/>
    <property type="match status" value="1"/>
</dbReference>
<dbReference type="eggNOG" id="COG1205">
    <property type="taxonomic scope" value="Bacteria"/>
</dbReference>
<evidence type="ECO:0000256" key="2">
    <source>
        <dbReference type="ARBA" id="ARBA00022840"/>
    </source>
</evidence>
<dbReference type="Pfam" id="PF00271">
    <property type="entry name" value="Helicase_C"/>
    <property type="match status" value="1"/>
</dbReference>
<dbReference type="Pfam" id="PF22982">
    <property type="entry name" value="WHD_HRQ1"/>
    <property type="match status" value="1"/>
</dbReference>
<dbReference type="InterPro" id="IPR055227">
    <property type="entry name" value="HRQ1_WHD"/>
</dbReference>
<dbReference type="PROSITE" id="PS51192">
    <property type="entry name" value="HELICASE_ATP_BIND_1"/>
    <property type="match status" value="1"/>
</dbReference>
<keyword evidence="1" id="KW-0547">Nucleotide-binding</keyword>
<evidence type="ECO:0000313" key="6">
    <source>
        <dbReference type="Proteomes" id="UP000001933"/>
    </source>
</evidence>
<dbReference type="HOGENOM" id="CLU_000809_3_2_7"/>
<evidence type="ECO:0000313" key="5">
    <source>
        <dbReference type="EMBL" id="ABC77390.1"/>
    </source>
</evidence>
<keyword evidence="5" id="KW-0347">Helicase</keyword>
<dbReference type="Proteomes" id="UP000001933">
    <property type="component" value="Chromosome"/>
</dbReference>
<dbReference type="eggNOG" id="COG1111">
    <property type="taxonomic scope" value="Bacteria"/>
</dbReference>
<dbReference type="GO" id="GO:0036297">
    <property type="term" value="P:interstrand cross-link repair"/>
    <property type="evidence" value="ECO:0007669"/>
    <property type="project" value="TreeGrafter"/>
</dbReference>
<dbReference type="GO" id="GO:0043138">
    <property type="term" value="F:3'-5' DNA helicase activity"/>
    <property type="evidence" value="ECO:0007669"/>
    <property type="project" value="TreeGrafter"/>
</dbReference>
<reference evidence="5 6" key="1">
    <citation type="journal article" date="2007" name="Proc. Natl. Acad. Sci. U.S.A.">
        <title>The genome of Syntrophus aciditrophicus: life at the thermodynamic limit of microbial growth.</title>
        <authorList>
            <person name="McInerney M.J."/>
            <person name="Rohlin L."/>
            <person name="Mouttaki H."/>
            <person name="Kim U."/>
            <person name="Krupp R.S."/>
            <person name="Rios-Hernandez L."/>
            <person name="Sieber J."/>
            <person name="Struchtemeyer C.G."/>
            <person name="Bhattacharyya A."/>
            <person name="Campbell J.W."/>
            <person name="Gunsalus R.P."/>
        </authorList>
    </citation>
    <scope>NUCLEOTIDE SEQUENCE [LARGE SCALE GENOMIC DNA]</scope>
    <source>
        <strain evidence="5 6">SB</strain>
    </source>
</reference>
<dbReference type="InterPro" id="IPR011545">
    <property type="entry name" value="DEAD/DEAH_box_helicase_dom"/>
</dbReference>
<dbReference type="InParanoid" id="Q2LTH9"/>
<name>Q2LTH9_SYNAS</name>
<dbReference type="GO" id="GO:0006289">
    <property type="term" value="P:nucleotide-excision repair"/>
    <property type="evidence" value="ECO:0007669"/>
    <property type="project" value="TreeGrafter"/>
</dbReference>
<dbReference type="SMART" id="SM00490">
    <property type="entry name" value="HELICc"/>
    <property type="match status" value="1"/>
</dbReference>
<dbReference type="GO" id="GO:0005524">
    <property type="term" value="F:ATP binding"/>
    <property type="evidence" value="ECO:0007669"/>
    <property type="project" value="UniProtKB-KW"/>
</dbReference>
<dbReference type="STRING" id="56780.SYN_00383"/>
<dbReference type="KEGG" id="sat:SYN_00383"/>